<dbReference type="AlphaFoldDB" id="A0A1T0A4H8"/>
<reference evidence="2" key="1">
    <citation type="submission" date="2023-04" db="EMBL/GenBank/DDBJ databases">
        <title>Molecular characterization of the Integrative and Conjugative elements harboring multidrug-resistance gene from Glaesserella (Haemophilus) parasuis.</title>
        <authorList>
            <person name="Che Y."/>
            <person name="Zhou L."/>
        </authorList>
    </citation>
    <scope>NUCLEOTIDE SEQUENCE</scope>
    <source>
        <strain evidence="2">Z44</strain>
    </source>
</reference>
<gene>
    <name evidence="2" type="ORF">QBL01_06100</name>
</gene>
<dbReference type="Proteomes" id="UP001222296">
    <property type="component" value="Chromosome"/>
</dbReference>
<organism evidence="2 3">
    <name type="scientific">Glaesserella parasuis</name>
    <name type="common">Haemophilus parasuis</name>
    <dbReference type="NCBI Taxonomy" id="738"/>
    <lineage>
        <taxon>Bacteria</taxon>
        <taxon>Pseudomonadati</taxon>
        <taxon>Pseudomonadota</taxon>
        <taxon>Gammaproteobacteria</taxon>
        <taxon>Pasteurellales</taxon>
        <taxon>Pasteurellaceae</taxon>
        <taxon>Glaesserella</taxon>
    </lineage>
</organism>
<accession>A0A1T0A4H8</accession>
<evidence type="ECO:0000259" key="1">
    <source>
        <dbReference type="Pfam" id="PF19905"/>
    </source>
</evidence>
<evidence type="ECO:0000313" key="3">
    <source>
        <dbReference type="Proteomes" id="UP001222296"/>
    </source>
</evidence>
<proteinExistence type="predicted"/>
<protein>
    <submittedName>
        <fullName evidence="2">DUF6378 domain-containing protein</fullName>
    </submittedName>
</protein>
<dbReference type="EMBL" id="CP121769">
    <property type="protein sequence ID" value="WGE11130.1"/>
    <property type="molecule type" value="Genomic_DNA"/>
</dbReference>
<feature type="domain" description="DUF6378" evidence="1">
    <location>
        <begin position="5"/>
        <end position="84"/>
    </location>
</feature>
<dbReference type="RefSeq" id="WP_071610274.1">
    <property type="nucleotide sequence ID" value="NZ_CBCRUP010000003.1"/>
</dbReference>
<dbReference type="InterPro" id="IPR045958">
    <property type="entry name" value="DUF6378"/>
</dbReference>
<sequence>MSDIKQTIAQRGEQYGDFTDTAITAQKMKGLLFDDVPDDFYTPRQREALEMICTKLARISTGNNPSYEDNWRDIAGYAVLGGNLTEVDDGTRNCTSGQ</sequence>
<dbReference type="Pfam" id="PF19905">
    <property type="entry name" value="DUF6378"/>
    <property type="match status" value="1"/>
</dbReference>
<name>A0A1T0A4H8_GLAPU</name>
<evidence type="ECO:0000313" key="2">
    <source>
        <dbReference type="EMBL" id="WGE11130.1"/>
    </source>
</evidence>